<accession>A0A0F9X571</accession>
<reference evidence="2" key="1">
    <citation type="journal article" date="2015" name="Nature">
        <title>Complex archaea that bridge the gap between prokaryotes and eukaryotes.</title>
        <authorList>
            <person name="Spang A."/>
            <person name="Saw J.H."/>
            <person name="Jorgensen S.L."/>
            <person name="Zaremba-Niedzwiedzka K."/>
            <person name="Martijn J."/>
            <person name="Lind A.E."/>
            <person name="van Eijk R."/>
            <person name="Schleper C."/>
            <person name="Guy L."/>
            <person name="Ettema T.J."/>
        </authorList>
    </citation>
    <scope>NUCLEOTIDE SEQUENCE</scope>
</reference>
<feature type="domain" description="SH3b" evidence="1">
    <location>
        <begin position="51"/>
        <end position="109"/>
    </location>
</feature>
<dbReference type="AlphaFoldDB" id="A0A0F9X571"/>
<sequence length="297" mass="33563">MRNLKKSALFLCLFAFVNMFAQNAQEVEFEIMDKEIPAEELTYEYLLAHKVFLREKPSVRSEKITLLDIGTKMVLWEKSLYAKEIDGIKSHWYRVTTGDQTGWVWGGMIAQKSFGSIADNQVKFVYGYESIATNESGMTETKYQLRAFKNGVQLDKMVLDSLGAIPVHIENHGSLGLFNVEDVITIDLADSDSGYQVGKSYIFWNNGHFKKVASLIDYADASYLKTESFVFPSDMQGVKSTILLKTTITKNIKTLDDALAQNNVEFITTPYTWNGSKLTKKEKTQAITKDAIVSADY</sequence>
<dbReference type="Gene3D" id="2.30.30.40">
    <property type="entry name" value="SH3 Domains"/>
    <property type="match status" value="1"/>
</dbReference>
<protein>
    <recommendedName>
        <fullName evidence="1">SH3b domain-containing protein</fullName>
    </recommendedName>
</protein>
<dbReference type="Pfam" id="PF08239">
    <property type="entry name" value="SH3_3"/>
    <property type="match status" value="1"/>
</dbReference>
<organism evidence="2">
    <name type="scientific">marine sediment metagenome</name>
    <dbReference type="NCBI Taxonomy" id="412755"/>
    <lineage>
        <taxon>unclassified sequences</taxon>
        <taxon>metagenomes</taxon>
        <taxon>ecological metagenomes</taxon>
    </lineage>
</organism>
<gene>
    <name evidence="2" type="ORF">LCGC14_0266710</name>
</gene>
<evidence type="ECO:0000259" key="1">
    <source>
        <dbReference type="Pfam" id="PF08239"/>
    </source>
</evidence>
<comment type="caution">
    <text evidence="2">The sequence shown here is derived from an EMBL/GenBank/DDBJ whole genome shotgun (WGS) entry which is preliminary data.</text>
</comment>
<proteinExistence type="predicted"/>
<name>A0A0F9X571_9ZZZZ</name>
<dbReference type="InterPro" id="IPR003646">
    <property type="entry name" value="SH3-like_bac-type"/>
</dbReference>
<evidence type="ECO:0000313" key="2">
    <source>
        <dbReference type="EMBL" id="KKN86708.1"/>
    </source>
</evidence>
<dbReference type="EMBL" id="LAZR01000145">
    <property type="protein sequence ID" value="KKN86708.1"/>
    <property type="molecule type" value="Genomic_DNA"/>
</dbReference>